<dbReference type="EMBL" id="CAAALY010251130">
    <property type="protein sequence ID" value="VEL35976.1"/>
    <property type="molecule type" value="Genomic_DNA"/>
</dbReference>
<dbReference type="AlphaFoldDB" id="A0A448XGJ6"/>
<keyword evidence="2" id="KW-1185">Reference proteome</keyword>
<comment type="caution">
    <text evidence="1">The sequence shown here is derived from an EMBL/GenBank/DDBJ whole genome shotgun (WGS) entry which is preliminary data.</text>
</comment>
<sequence length="121" mass="13361">MSIQIFLSRRTRIYRTHVVGPGCLDHFCLKELLLAVVETVLKLANSGLEMARARSRRAQTVCRRRNRYSFGRSDCRGASATYSTGFKVKACRCHFGGGCSHFRGEFGTNRPGASAREGSAG</sequence>
<protein>
    <submittedName>
        <fullName evidence="1">Uncharacterized protein</fullName>
    </submittedName>
</protein>
<evidence type="ECO:0000313" key="1">
    <source>
        <dbReference type="EMBL" id="VEL35976.1"/>
    </source>
</evidence>
<reference evidence="1" key="1">
    <citation type="submission" date="2018-11" db="EMBL/GenBank/DDBJ databases">
        <authorList>
            <consortium name="Pathogen Informatics"/>
        </authorList>
    </citation>
    <scope>NUCLEOTIDE SEQUENCE</scope>
</reference>
<evidence type="ECO:0000313" key="2">
    <source>
        <dbReference type="Proteomes" id="UP000784294"/>
    </source>
</evidence>
<organism evidence="1 2">
    <name type="scientific">Protopolystoma xenopodis</name>
    <dbReference type="NCBI Taxonomy" id="117903"/>
    <lineage>
        <taxon>Eukaryota</taxon>
        <taxon>Metazoa</taxon>
        <taxon>Spiralia</taxon>
        <taxon>Lophotrochozoa</taxon>
        <taxon>Platyhelminthes</taxon>
        <taxon>Monogenea</taxon>
        <taxon>Polyopisthocotylea</taxon>
        <taxon>Polystomatidea</taxon>
        <taxon>Polystomatidae</taxon>
        <taxon>Protopolystoma</taxon>
    </lineage>
</organism>
<name>A0A448XGJ6_9PLAT</name>
<dbReference type="Proteomes" id="UP000784294">
    <property type="component" value="Unassembled WGS sequence"/>
</dbReference>
<gene>
    <name evidence="1" type="ORF">PXEA_LOCUS29416</name>
</gene>
<proteinExistence type="predicted"/>
<accession>A0A448XGJ6</accession>